<keyword evidence="2" id="KW-1003">Cell membrane</keyword>
<keyword evidence="9" id="KW-1185">Reference proteome</keyword>
<name>A0ABS1X451_9GAMM</name>
<sequence length="341" mass="36670">MKTSLRIIVTLVLCALLLIYVVDVDLVIKTLGNCDPLWALVALAAFLLDRVLMSYKWGLLLAIRGYSVSLVQKLMVYCSAMMWGLALPSTVGADGIRVMLVRRFGVRVDDTLATILVERGIGFIVALLTAVASLLILRTVLPQDEVYDYGLAFGVAGLLAGIVILVFSFTDHALNSVLRLVPQRFADSSAVRLLKRLHEAYASLASDRPRIAAFSALTLVEHVMVIVCYALVARALEVQFSPMFIFAAVPLAILVSRLPISLDGIGVYEGIFIAIMALGGVRPADALAVSLAARALQVVVWFPWWLMLAARTGMRPPSEAVTPAAAPTNPAAAPTNIGTTP</sequence>
<dbReference type="EMBL" id="JAEVLS010000006">
    <property type="protein sequence ID" value="MBM0107995.1"/>
    <property type="molecule type" value="Genomic_DNA"/>
</dbReference>
<feature type="compositionally biased region" description="Low complexity" evidence="6">
    <location>
        <begin position="320"/>
        <end position="341"/>
    </location>
</feature>
<organism evidence="8 9">
    <name type="scientific">Steroidobacter gossypii</name>
    <dbReference type="NCBI Taxonomy" id="2805490"/>
    <lineage>
        <taxon>Bacteria</taxon>
        <taxon>Pseudomonadati</taxon>
        <taxon>Pseudomonadota</taxon>
        <taxon>Gammaproteobacteria</taxon>
        <taxon>Steroidobacterales</taxon>
        <taxon>Steroidobacteraceae</taxon>
        <taxon>Steroidobacter</taxon>
    </lineage>
</organism>
<feature type="transmembrane region" description="Helical" evidence="7">
    <location>
        <begin position="211"/>
        <end position="232"/>
    </location>
</feature>
<dbReference type="PANTHER" id="PTHR40277:SF1">
    <property type="entry name" value="BLL5419 PROTEIN"/>
    <property type="match status" value="1"/>
</dbReference>
<evidence type="ECO:0000256" key="2">
    <source>
        <dbReference type="ARBA" id="ARBA00022475"/>
    </source>
</evidence>
<dbReference type="RefSeq" id="WP_203170102.1">
    <property type="nucleotide sequence ID" value="NZ_JAEVLS010000006.1"/>
</dbReference>
<keyword evidence="5 7" id="KW-0472">Membrane</keyword>
<reference evidence="8 9" key="1">
    <citation type="journal article" date="2021" name="Int. J. Syst. Evol. Microbiol.">
        <title>Steroidobacter gossypii sp. nov., isolated from soil of cotton cropping field.</title>
        <authorList>
            <person name="Huang R."/>
            <person name="Yang S."/>
            <person name="Zhen C."/>
            <person name="Liu W."/>
        </authorList>
    </citation>
    <scope>NUCLEOTIDE SEQUENCE [LARGE SCALE GENOMIC DNA]</scope>
    <source>
        <strain evidence="8 9">S1-65</strain>
    </source>
</reference>
<comment type="subcellular location">
    <subcellularLocation>
        <location evidence="1">Cell membrane</location>
        <topology evidence="1">Multi-pass membrane protein</topology>
    </subcellularLocation>
</comment>
<dbReference type="Proteomes" id="UP000661077">
    <property type="component" value="Unassembled WGS sequence"/>
</dbReference>
<evidence type="ECO:0000256" key="5">
    <source>
        <dbReference type="ARBA" id="ARBA00023136"/>
    </source>
</evidence>
<feature type="transmembrane region" description="Helical" evidence="7">
    <location>
        <begin position="74"/>
        <end position="100"/>
    </location>
</feature>
<evidence type="ECO:0000313" key="8">
    <source>
        <dbReference type="EMBL" id="MBM0107995.1"/>
    </source>
</evidence>
<feature type="transmembrane region" description="Helical" evidence="7">
    <location>
        <begin position="244"/>
        <end position="262"/>
    </location>
</feature>
<comment type="caution">
    <text evidence="8">The sequence shown here is derived from an EMBL/GenBank/DDBJ whole genome shotgun (WGS) entry which is preliminary data.</text>
</comment>
<evidence type="ECO:0000256" key="3">
    <source>
        <dbReference type="ARBA" id="ARBA00022692"/>
    </source>
</evidence>
<dbReference type="InterPro" id="IPR022791">
    <property type="entry name" value="L-PG_synthase/AglD"/>
</dbReference>
<accession>A0ABS1X451</accession>
<keyword evidence="3 7" id="KW-0812">Transmembrane</keyword>
<evidence type="ECO:0000256" key="6">
    <source>
        <dbReference type="SAM" id="MobiDB-lite"/>
    </source>
</evidence>
<evidence type="ECO:0000256" key="4">
    <source>
        <dbReference type="ARBA" id="ARBA00022989"/>
    </source>
</evidence>
<dbReference type="Pfam" id="PF03706">
    <property type="entry name" value="LPG_synthase_TM"/>
    <property type="match status" value="1"/>
</dbReference>
<dbReference type="NCBIfam" id="TIGR00374">
    <property type="entry name" value="flippase-like domain"/>
    <property type="match status" value="1"/>
</dbReference>
<feature type="transmembrane region" description="Helical" evidence="7">
    <location>
        <begin position="37"/>
        <end position="53"/>
    </location>
</feature>
<gene>
    <name evidence="8" type="ORF">JM946_24965</name>
</gene>
<protein>
    <submittedName>
        <fullName evidence="8">Flippase-like domain-containing protein</fullName>
    </submittedName>
</protein>
<evidence type="ECO:0000256" key="1">
    <source>
        <dbReference type="ARBA" id="ARBA00004651"/>
    </source>
</evidence>
<evidence type="ECO:0000313" key="9">
    <source>
        <dbReference type="Proteomes" id="UP000661077"/>
    </source>
</evidence>
<dbReference type="PANTHER" id="PTHR40277">
    <property type="entry name" value="BLL5419 PROTEIN"/>
    <property type="match status" value="1"/>
</dbReference>
<feature type="transmembrane region" description="Helical" evidence="7">
    <location>
        <begin position="286"/>
        <end position="306"/>
    </location>
</feature>
<proteinExistence type="predicted"/>
<feature type="region of interest" description="Disordered" evidence="6">
    <location>
        <begin position="319"/>
        <end position="341"/>
    </location>
</feature>
<keyword evidence="4 7" id="KW-1133">Transmembrane helix</keyword>
<feature type="transmembrane region" description="Helical" evidence="7">
    <location>
        <begin position="120"/>
        <end position="137"/>
    </location>
</feature>
<evidence type="ECO:0000256" key="7">
    <source>
        <dbReference type="SAM" id="Phobius"/>
    </source>
</evidence>
<feature type="transmembrane region" description="Helical" evidence="7">
    <location>
        <begin position="149"/>
        <end position="170"/>
    </location>
</feature>